<dbReference type="GO" id="GO:0006313">
    <property type="term" value="P:DNA transposition"/>
    <property type="evidence" value="ECO:0007669"/>
    <property type="project" value="InterPro"/>
</dbReference>
<dbReference type="GO" id="GO:0003677">
    <property type="term" value="F:DNA binding"/>
    <property type="evidence" value="ECO:0007669"/>
    <property type="project" value="InterPro"/>
</dbReference>
<dbReference type="PATRIC" id="fig|1163408.3.peg.2591"/>
<reference evidence="4 5" key="1">
    <citation type="journal article" date="2012" name="J. Bacteriol.">
        <title>Genome sequences for six rhodanobacter strains, isolated from soils and the terrestrial subsurface, with variable denitrification capabilities.</title>
        <authorList>
            <person name="Kostka J.E."/>
            <person name="Green S.J."/>
            <person name="Rishishwar L."/>
            <person name="Prakash O."/>
            <person name="Katz L.S."/>
            <person name="Marino-Ramirez L."/>
            <person name="Jordan I.K."/>
            <person name="Munk C."/>
            <person name="Ivanova N."/>
            <person name="Mikhailova N."/>
            <person name="Watson D.B."/>
            <person name="Brown S.D."/>
            <person name="Palumbo A.V."/>
            <person name="Brooks S.C."/>
        </authorList>
    </citation>
    <scope>NUCLEOTIDE SEQUENCE [LARGE SCALE GENOMIC DNA]</scope>
    <source>
        <strain evidence="5">Jip2T</strain>
    </source>
</reference>
<dbReference type="STRING" id="1163408.UU9_12707"/>
<keyword evidence="2" id="KW-1133">Transmembrane helix</keyword>
<feature type="domain" description="Transposase IS4-like" evidence="3">
    <location>
        <begin position="24"/>
        <end position="267"/>
    </location>
</feature>
<gene>
    <name evidence="4" type="ORF">UU9_12707</name>
</gene>
<dbReference type="Pfam" id="PF01609">
    <property type="entry name" value="DDE_Tnp_1"/>
    <property type="match status" value="1"/>
</dbReference>
<keyword evidence="5" id="KW-1185">Reference proteome</keyword>
<dbReference type="GO" id="GO:0004803">
    <property type="term" value="F:transposase activity"/>
    <property type="evidence" value="ECO:0007669"/>
    <property type="project" value="InterPro"/>
</dbReference>
<dbReference type="NCBIfam" id="NF033591">
    <property type="entry name" value="transpos_IS4_2"/>
    <property type="match status" value="1"/>
</dbReference>
<dbReference type="PANTHER" id="PTHR35404:SF8">
    <property type="entry name" value="TRANSPOSASE OF TN10"/>
    <property type="match status" value="1"/>
</dbReference>
<accession>I4VMH6</accession>
<proteinExistence type="predicted"/>
<dbReference type="PANTHER" id="PTHR35404">
    <property type="entry name" value="TRANSPOSASE OF TN10"/>
    <property type="match status" value="1"/>
</dbReference>
<dbReference type="eggNOG" id="COG3385">
    <property type="taxonomic scope" value="Bacteria"/>
</dbReference>
<evidence type="ECO:0000313" key="4">
    <source>
        <dbReference type="EMBL" id="EIL88417.1"/>
    </source>
</evidence>
<dbReference type="InterPro" id="IPR012337">
    <property type="entry name" value="RNaseH-like_sf"/>
</dbReference>
<protein>
    <submittedName>
        <fullName evidence="4">IS1481 transposase</fullName>
    </submittedName>
</protein>
<dbReference type="SUPFAM" id="SSF53098">
    <property type="entry name" value="Ribonuclease H-like"/>
    <property type="match status" value="1"/>
</dbReference>
<evidence type="ECO:0000256" key="1">
    <source>
        <dbReference type="SAM" id="MobiDB-lite"/>
    </source>
</evidence>
<feature type="region of interest" description="Disordered" evidence="1">
    <location>
        <begin position="172"/>
        <end position="201"/>
    </location>
</feature>
<evidence type="ECO:0000256" key="2">
    <source>
        <dbReference type="SAM" id="Phobius"/>
    </source>
</evidence>
<keyword evidence="2" id="KW-0812">Transmembrane</keyword>
<evidence type="ECO:0000313" key="5">
    <source>
        <dbReference type="Proteomes" id="UP000004210"/>
    </source>
</evidence>
<keyword evidence="2" id="KW-0472">Membrane</keyword>
<dbReference type="AlphaFoldDB" id="I4VMH6"/>
<dbReference type="InterPro" id="IPR047658">
    <property type="entry name" value="IS4-like_transpos"/>
</dbReference>
<name>I4VMH6_9GAMM</name>
<evidence type="ECO:0000259" key="3">
    <source>
        <dbReference type="Pfam" id="PF01609"/>
    </source>
</evidence>
<sequence length="337" mass="38593">MSNRHLHAEREHIYQAMTRWLVRSKQPTIVIDWSDLKSDRSWHLLRAAIPVGGRSLPILDMVFPNGQQGSPKAEKRFLQRLAQVLPDDVRPILVTDAGFRGPWFRAVEAMGWQWLGRLRNTTYLKPVEVPDEPDEWVTCKAMYALAARKPRDFGLIDIARSNPLTARVVLHAKPPKGRKHRNRQGVPARNSNSRKNAQRESEPWLLVASPSLRLNARQLITLYGRRMQIELSFRDLKSHRYGQGFEDSLTRKCARIEVLLLFSAMAAFASWLVGMACEAAGIDARLAPFRSRRRLYSVMRLGREALVRRWSSTCLSELVDQLRHPSPQLLDQLGVPA</sequence>
<organism evidence="4 5">
    <name type="scientific">Rhodanobacter fulvus Jip2</name>
    <dbReference type="NCBI Taxonomy" id="1163408"/>
    <lineage>
        <taxon>Bacteria</taxon>
        <taxon>Pseudomonadati</taxon>
        <taxon>Pseudomonadota</taxon>
        <taxon>Gammaproteobacteria</taxon>
        <taxon>Lysobacterales</taxon>
        <taxon>Rhodanobacteraceae</taxon>
        <taxon>Rhodanobacter</taxon>
    </lineage>
</organism>
<dbReference type="EMBL" id="AJXU01000053">
    <property type="protein sequence ID" value="EIL88417.1"/>
    <property type="molecule type" value="Genomic_DNA"/>
</dbReference>
<dbReference type="Proteomes" id="UP000004210">
    <property type="component" value="Unassembled WGS sequence"/>
</dbReference>
<feature type="transmembrane region" description="Helical" evidence="2">
    <location>
        <begin position="258"/>
        <end position="284"/>
    </location>
</feature>
<dbReference type="InterPro" id="IPR002559">
    <property type="entry name" value="Transposase_11"/>
</dbReference>
<feature type="compositionally biased region" description="Basic residues" evidence="1">
    <location>
        <begin position="173"/>
        <end position="183"/>
    </location>
</feature>
<comment type="caution">
    <text evidence="4">The sequence shown here is derived from an EMBL/GenBank/DDBJ whole genome shotgun (WGS) entry which is preliminary data.</text>
</comment>